<evidence type="ECO:0000259" key="1">
    <source>
        <dbReference type="Pfam" id="PF01609"/>
    </source>
</evidence>
<organism evidence="2 3">
    <name type="scientific">Hyella patelloides LEGE 07179</name>
    <dbReference type="NCBI Taxonomy" id="945734"/>
    <lineage>
        <taxon>Bacteria</taxon>
        <taxon>Bacillati</taxon>
        <taxon>Cyanobacteriota</taxon>
        <taxon>Cyanophyceae</taxon>
        <taxon>Pleurocapsales</taxon>
        <taxon>Hyellaceae</taxon>
        <taxon>Hyella</taxon>
    </lineage>
</organism>
<dbReference type="InterPro" id="IPR047647">
    <property type="entry name" value="ISAs1_transpos"/>
</dbReference>
<feature type="domain" description="Transposase IS4-like" evidence="1">
    <location>
        <begin position="11"/>
        <end position="77"/>
    </location>
</feature>
<dbReference type="EMBL" id="CAACVJ010000694">
    <property type="protein sequence ID" value="VEP18697.1"/>
    <property type="molecule type" value="Genomic_DNA"/>
</dbReference>
<evidence type="ECO:0000313" key="3">
    <source>
        <dbReference type="Proteomes" id="UP000320055"/>
    </source>
</evidence>
<dbReference type="Pfam" id="PF01609">
    <property type="entry name" value="DDE_Tnp_1"/>
    <property type="match status" value="1"/>
</dbReference>
<dbReference type="InterPro" id="IPR002559">
    <property type="entry name" value="Transposase_11"/>
</dbReference>
<proteinExistence type="predicted"/>
<dbReference type="InterPro" id="IPR051698">
    <property type="entry name" value="Transposase_11-like"/>
</dbReference>
<evidence type="ECO:0000313" key="2">
    <source>
        <dbReference type="EMBL" id="VEP18697.1"/>
    </source>
</evidence>
<dbReference type="GO" id="GO:0003677">
    <property type="term" value="F:DNA binding"/>
    <property type="evidence" value="ECO:0007669"/>
    <property type="project" value="InterPro"/>
</dbReference>
<dbReference type="PANTHER" id="PTHR30298:SF0">
    <property type="entry name" value="PROTEIN YBFL-RELATED"/>
    <property type="match status" value="1"/>
</dbReference>
<dbReference type="Proteomes" id="UP000320055">
    <property type="component" value="Unassembled WGS sequence"/>
</dbReference>
<keyword evidence="3" id="KW-1185">Reference proteome</keyword>
<sequence length="108" mass="12309">MESVRRNEKEESTSIRYYLNSFASNAVRLAQAVRSHWGIENNLHWVLDVAFGEDDCPVSRDHAPENLARLRKIALNLLSQEKTTKIGVANKRLKAAWDNNYLAKVLGD</sequence>
<dbReference type="PANTHER" id="PTHR30298">
    <property type="entry name" value="H REPEAT-ASSOCIATED PREDICTED TRANSPOSASE"/>
    <property type="match status" value="1"/>
</dbReference>
<reference evidence="2 3" key="1">
    <citation type="submission" date="2019-01" db="EMBL/GenBank/DDBJ databases">
        <authorList>
            <person name="Brito A."/>
        </authorList>
    </citation>
    <scope>NUCLEOTIDE SEQUENCE [LARGE SCALE GENOMIC DNA]</scope>
    <source>
        <strain evidence="2">1</strain>
    </source>
</reference>
<name>A0A563W4X6_9CYAN</name>
<dbReference type="GO" id="GO:0004803">
    <property type="term" value="F:transposase activity"/>
    <property type="evidence" value="ECO:0007669"/>
    <property type="project" value="InterPro"/>
</dbReference>
<accession>A0A563W4X6</accession>
<dbReference type="AlphaFoldDB" id="A0A563W4X6"/>
<dbReference type="NCBIfam" id="NF033564">
    <property type="entry name" value="transpos_ISAs1"/>
    <property type="match status" value="1"/>
</dbReference>
<dbReference type="GO" id="GO:0006313">
    <property type="term" value="P:DNA transposition"/>
    <property type="evidence" value="ECO:0007669"/>
    <property type="project" value="InterPro"/>
</dbReference>
<gene>
    <name evidence="2" type="ORF">H1P_860023</name>
</gene>
<protein>
    <recommendedName>
        <fullName evidence="1">Transposase IS4-like domain-containing protein</fullName>
    </recommendedName>
</protein>